<feature type="domain" description="ZP" evidence="9">
    <location>
        <begin position="22"/>
        <end position="292"/>
    </location>
</feature>
<evidence type="ECO:0000256" key="5">
    <source>
        <dbReference type="ARBA" id="ARBA00022729"/>
    </source>
</evidence>
<dbReference type="PANTHER" id="PTHR22907:SF34">
    <property type="entry name" value="ZP DOMAIN-CONTAINING PROTEIN"/>
    <property type="match status" value="1"/>
</dbReference>
<dbReference type="InterPro" id="IPR051962">
    <property type="entry name" value="Cuticlin"/>
</dbReference>
<organism evidence="10 11">
    <name type="scientific">Syphacia muris</name>
    <dbReference type="NCBI Taxonomy" id="451379"/>
    <lineage>
        <taxon>Eukaryota</taxon>
        <taxon>Metazoa</taxon>
        <taxon>Ecdysozoa</taxon>
        <taxon>Nematoda</taxon>
        <taxon>Chromadorea</taxon>
        <taxon>Rhabditida</taxon>
        <taxon>Spirurina</taxon>
        <taxon>Oxyuridomorpha</taxon>
        <taxon>Oxyuroidea</taxon>
        <taxon>Oxyuridae</taxon>
        <taxon>Syphacia</taxon>
    </lineage>
</organism>
<keyword evidence="5 8" id="KW-0732">Signal</keyword>
<dbReference type="PROSITE" id="PS51034">
    <property type="entry name" value="ZP_2"/>
    <property type="match status" value="1"/>
</dbReference>
<evidence type="ECO:0000313" key="11">
    <source>
        <dbReference type="WBParaSite" id="SMUV_0000000801-mRNA-1"/>
    </source>
</evidence>
<dbReference type="WBParaSite" id="SMUV_0000000801-mRNA-1">
    <property type="protein sequence ID" value="SMUV_0000000801-mRNA-1"/>
    <property type="gene ID" value="SMUV_0000000801"/>
</dbReference>
<name>A0A0N5A7K5_9BILA</name>
<dbReference type="InterPro" id="IPR001507">
    <property type="entry name" value="ZP_dom"/>
</dbReference>
<feature type="signal peptide" evidence="8">
    <location>
        <begin position="1"/>
        <end position="16"/>
    </location>
</feature>
<evidence type="ECO:0000256" key="8">
    <source>
        <dbReference type="SAM" id="SignalP"/>
    </source>
</evidence>
<keyword evidence="3" id="KW-1003">Cell membrane</keyword>
<dbReference type="GO" id="GO:0042302">
    <property type="term" value="F:structural constituent of cuticle"/>
    <property type="evidence" value="ECO:0007669"/>
    <property type="project" value="UniProtKB-KW"/>
</dbReference>
<evidence type="ECO:0000256" key="4">
    <source>
        <dbReference type="ARBA" id="ARBA00022692"/>
    </source>
</evidence>
<feature type="chain" id="PRO_5005892801" evidence="8">
    <location>
        <begin position="17"/>
        <end position="329"/>
    </location>
</feature>
<keyword evidence="10" id="KW-1185">Reference proteome</keyword>
<keyword evidence="4" id="KW-0812">Transmembrane</keyword>
<reference evidence="11" key="1">
    <citation type="submission" date="2017-02" db="UniProtKB">
        <authorList>
            <consortium name="WormBaseParasite"/>
        </authorList>
    </citation>
    <scope>IDENTIFICATION</scope>
</reference>
<protein>
    <submittedName>
        <fullName evidence="11">ZP domain-containing protein</fullName>
    </submittedName>
</protein>
<dbReference type="PANTHER" id="PTHR22907">
    <property type="entry name" value="GH04558P"/>
    <property type="match status" value="1"/>
</dbReference>
<dbReference type="Proteomes" id="UP000046393">
    <property type="component" value="Unplaced"/>
</dbReference>
<accession>A0A0N5A7K5</accession>
<dbReference type="Pfam" id="PF25301">
    <property type="entry name" value="CUT_C"/>
    <property type="match status" value="1"/>
</dbReference>
<evidence type="ECO:0000256" key="2">
    <source>
        <dbReference type="ARBA" id="ARBA00022460"/>
    </source>
</evidence>
<sequence>LRIILTLYLFEVLLTADEPRVECLSDSIRVSFDTENEFEGHVYVKGHYSRSECRVDATLLNNVSLTIPFTACDMRRQRSNNPKGVHIYVPVIITFHPMFITKIDKSYNVQCFYHEVDKTVTTQLDVSFGRNQEKKIIVMVGDATPPTSEGLQTEVITVQMPLPVCKYQVLSGGPNGEPVKFASVGQIVYHQWSCTAPDGSNEGFYCATIHSCVVEEDGGREVQLLDENGCAVDKYLLDNLQYTSDLTGGQLSQVFKFADQSSLFFHCQIRLSIKDGKCKRSSDYCSKTPKAKRSVEKVKNDDLSNVDVFSQSMTVFDIDDPISKFSYGF</sequence>
<dbReference type="GO" id="GO:0005886">
    <property type="term" value="C:plasma membrane"/>
    <property type="evidence" value="ECO:0007669"/>
    <property type="project" value="UniProtKB-SubCell"/>
</dbReference>
<proteinExistence type="predicted"/>
<dbReference type="InterPro" id="IPR057475">
    <property type="entry name" value="CUT_C"/>
</dbReference>
<keyword evidence="6" id="KW-1133">Transmembrane helix</keyword>
<evidence type="ECO:0000313" key="10">
    <source>
        <dbReference type="Proteomes" id="UP000046393"/>
    </source>
</evidence>
<evidence type="ECO:0000256" key="6">
    <source>
        <dbReference type="ARBA" id="ARBA00022989"/>
    </source>
</evidence>
<dbReference type="Pfam" id="PF25057">
    <property type="entry name" value="CUT_N"/>
    <property type="match status" value="1"/>
</dbReference>
<keyword evidence="7" id="KW-0472">Membrane</keyword>
<evidence type="ECO:0000259" key="9">
    <source>
        <dbReference type="PROSITE" id="PS51034"/>
    </source>
</evidence>
<dbReference type="STRING" id="451379.A0A0N5A7K5"/>
<evidence type="ECO:0000256" key="3">
    <source>
        <dbReference type="ARBA" id="ARBA00022475"/>
    </source>
</evidence>
<evidence type="ECO:0000256" key="1">
    <source>
        <dbReference type="ARBA" id="ARBA00004251"/>
    </source>
</evidence>
<comment type="subcellular location">
    <subcellularLocation>
        <location evidence="1">Cell membrane</location>
        <topology evidence="1">Single-pass type I membrane protein</topology>
    </subcellularLocation>
</comment>
<evidence type="ECO:0000256" key="7">
    <source>
        <dbReference type="ARBA" id="ARBA00023136"/>
    </source>
</evidence>
<dbReference type="AlphaFoldDB" id="A0A0N5A7K5"/>
<dbReference type="SMART" id="SM00241">
    <property type="entry name" value="ZP"/>
    <property type="match status" value="1"/>
</dbReference>
<keyword evidence="2" id="KW-0193">Cuticle</keyword>
<dbReference type="InterPro" id="IPR056953">
    <property type="entry name" value="CUT_N"/>
</dbReference>